<proteinExistence type="predicted"/>
<sequence length="102" mass="11176">MTVFAGFMAFLRDSSKAVVHQPDTSTTGPASPEPVESTSITGNMELHGSRLLQRPSPAQLHSLVQLLFYSRTGPSPTKSERTSAAVLEDFANFSKQTRFRFS</sequence>
<comment type="caution">
    <text evidence="2">The sequence shown here is derived from an EMBL/GenBank/DDBJ whole genome shotgun (WGS) entry which is preliminary data.</text>
</comment>
<evidence type="ECO:0000313" key="2">
    <source>
        <dbReference type="EMBL" id="KAK3795899.1"/>
    </source>
</evidence>
<evidence type="ECO:0000313" key="3">
    <source>
        <dbReference type="Proteomes" id="UP001283361"/>
    </source>
</evidence>
<accession>A0AAE1E685</accession>
<name>A0AAE1E685_9GAST</name>
<feature type="region of interest" description="Disordered" evidence="1">
    <location>
        <begin position="17"/>
        <end position="37"/>
    </location>
</feature>
<keyword evidence="3" id="KW-1185">Reference proteome</keyword>
<gene>
    <name evidence="2" type="ORF">RRG08_040695</name>
</gene>
<evidence type="ECO:0000256" key="1">
    <source>
        <dbReference type="SAM" id="MobiDB-lite"/>
    </source>
</evidence>
<dbReference type="AlphaFoldDB" id="A0AAE1E685"/>
<reference evidence="2" key="1">
    <citation type="journal article" date="2023" name="G3 (Bethesda)">
        <title>A reference genome for the long-term kleptoplast-retaining sea slug Elysia crispata morphotype clarki.</title>
        <authorList>
            <person name="Eastman K.E."/>
            <person name="Pendleton A.L."/>
            <person name="Shaikh M.A."/>
            <person name="Suttiyut T."/>
            <person name="Ogas R."/>
            <person name="Tomko P."/>
            <person name="Gavelis G."/>
            <person name="Widhalm J.R."/>
            <person name="Wisecaver J.H."/>
        </authorList>
    </citation>
    <scope>NUCLEOTIDE SEQUENCE</scope>
    <source>
        <strain evidence="2">ECLA1</strain>
    </source>
</reference>
<protein>
    <submittedName>
        <fullName evidence="2">Uncharacterized protein</fullName>
    </submittedName>
</protein>
<dbReference type="EMBL" id="JAWDGP010000969">
    <property type="protein sequence ID" value="KAK3795899.1"/>
    <property type="molecule type" value="Genomic_DNA"/>
</dbReference>
<dbReference type="Proteomes" id="UP001283361">
    <property type="component" value="Unassembled WGS sequence"/>
</dbReference>
<organism evidence="2 3">
    <name type="scientific">Elysia crispata</name>
    <name type="common">lettuce slug</name>
    <dbReference type="NCBI Taxonomy" id="231223"/>
    <lineage>
        <taxon>Eukaryota</taxon>
        <taxon>Metazoa</taxon>
        <taxon>Spiralia</taxon>
        <taxon>Lophotrochozoa</taxon>
        <taxon>Mollusca</taxon>
        <taxon>Gastropoda</taxon>
        <taxon>Heterobranchia</taxon>
        <taxon>Euthyneura</taxon>
        <taxon>Panpulmonata</taxon>
        <taxon>Sacoglossa</taxon>
        <taxon>Placobranchoidea</taxon>
        <taxon>Plakobranchidae</taxon>
        <taxon>Elysia</taxon>
    </lineage>
</organism>